<reference evidence="2 3" key="1">
    <citation type="submission" date="2018-09" db="EMBL/GenBank/DDBJ databases">
        <authorList>
            <person name="Livingstone P.G."/>
            <person name="Whitworth D.E."/>
        </authorList>
    </citation>
    <scope>NUCLEOTIDE SEQUENCE [LARGE SCALE GENOMIC DNA]</scope>
    <source>
        <strain evidence="2 3">CA031B</strain>
    </source>
</reference>
<dbReference type="Proteomes" id="UP000278907">
    <property type="component" value="Unassembled WGS sequence"/>
</dbReference>
<evidence type="ECO:0000313" key="2">
    <source>
        <dbReference type="EMBL" id="RKH79583.1"/>
    </source>
</evidence>
<dbReference type="Pfam" id="PF05685">
    <property type="entry name" value="Uma2"/>
    <property type="match status" value="1"/>
</dbReference>
<dbReference type="CDD" id="cd06260">
    <property type="entry name" value="DUF820-like"/>
    <property type="match status" value="1"/>
</dbReference>
<keyword evidence="3" id="KW-1185">Reference proteome</keyword>
<dbReference type="Gene3D" id="3.90.1570.10">
    <property type="entry name" value="tt1808, chain A"/>
    <property type="match status" value="1"/>
</dbReference>
<comment type="caution">
    <text evidence="2">The sequence shown here is derived from an EMBL/GenBank/DDBJ whole genome shotgun (WGS) entry which is preliminary data.</text>
</comment>
<sequence>MTATQQRLTFEEYLTYDDGSDTRYEFDDGALVEMPPAIRLHRRIAQFLEECFKREIERLGLQWETGRTDVGVKTQKQNGRTTVRYPDLVVFNASSLDGGEVDIIDFAPEIAIE</sequence>
<dbReference type="InterPro" id="IPR011335">
    <property type="entry name" value="Restrct_endonuc-II-like"/>
</dbReference>
<dbReference type="EMBL" id="RAWI01001154">
    <property type="protein sequence ID" value="RKH79583.1"/>
    <property type="molecule type" value="Genomic_DNA"/>
</dbReference>
<evidence type="ECO:0000259" key="1">
    <source>
        <dbReference type="Pfam" id="PF05685"/>
    </source>
</evidence>
<dbReference type="InterPro" id="IPR008538">
    <property type="entry name" value="Uma2"/>
</dbReference>
<feature type="non-terminal residue" evidence="2">
    <location>
        <position position="113"/>
    </location>
</feature>
<gene>
    <name evidence="2" type="ORF">D7Y13_43515</name>
</gene>
<dbReference type="RefSeq" id="WP_208734679.1">
    <property type="nucleotide sequence ID" value="NZ_RAWI01001154.1"/>
</dbReference>
<feature type="domain" description="Putative restriction endonuclease" evidence="1">
    <location>
        <begin position="10"/>
        <end position="113"/>
    </location>
</feature>
<organism evidence="2 3">
    <name type="scientific">Corallococcus praedator</name>
    <dbReference type="NCBI Taxonomy" id="2316724"/>
    <lineage>
        <taxon>Bacteria</taxon>
        <taxon>Pseudomonadati</taxon>
        <taxon>Myxococcota</taxon>
        <taxon>Myxococcia</taxon>
        <taxon>Myxococcales</taxon>
        <taxon>Cystobacterineae</taxon>
        <taxon>Myxococcaceae</taxon>
        <taxon>Corallococcus</taxon>
    </lineage>
</organism>
<protein>
    <recommendedName>
        <fullName evidence="1">Putative restriction endonuclease domain-containing protein</fullName>
    </recommendedName>
</protein>
<accession>A0ABX9Q4H3</accession>
<evidence type="ECO:0000313" key="3">
    <source>
        <dbReference type="Proteomes" id="UP000278907"/>
    </source>
</evidence>
<name>A0ABX9Q4H3_9BACT</name>
<dbReference type="InterPro" id="IPR012296">
    <property type="entry name" value="Nuclease_put_TT1808"/>
</dbReference>
<proteinExistence type="predicted"/>
<dbReference type="SUPFAM" id="SSF52980">
    <property type="entry name" value="Restriction endonuclease-like"/>
    <property type="match status" value="1"/>
</dbReference>